<feature type="coiled-coil region" evidence="4">
    <location>
        <begin position="242"/>
        <end position="271"/>
    </location>
</feature>
<comment type="caution">
    <text evidence="5">The sequence shown here is derived from an EMBL/GenBank/DDBJ whole genome shotgun (WGS) entry which is preliminary data.</text>
</comment>
<protein>
    <recommendedName>
        <fullName evidence="7">NR LBD domain-containing protein</fullName>
    </recommendedName>
</protein>
<organism evidence="5 6">
    <name type="scientific">Zosterops borbonicus</name>
    <dbReference type="NCBI Taxonomy" id="364589"/>
    <lineage>
        <taxon>Eukaryota</taxon>
        <taxon>Metazoa</taxon>
        <taxon>Chordata</taxon>
        <taxon>Craniata</taxon>
        <taxon>Vertebrata</taxon>
        <taxon>Euteleostomi</taxon>
        <taxon>Archelosauria</taxon>
        <taxon>Archosauria</taxon>
        <taxon>Dinosauria</taxon>
        <taxon>Saurischia</taxon>
        <taxon>Theropoda</taxon>
        <taxon>Coelurosauria</taxon>
        <taxon>Aves</taxon>
        <taxon>Neognathae</taxon>
        <taxon>Neoaves</taxon>
        <taxon>Telluraves</taxon>
        <taxon>Australaves</taxon>
        <taxon>Passeriformes</taxon>
        <taxon>Sylvioidea</taxon>
        <taxon>Zosteropidae</taxon>
        <taxon>Zosterops</taxon>
    </lineage>
</organism>
<dbReference type="SUPFAM" id="SSF48508">
    <property type="entry name" value="Nuclear receptor ligand-binding domain"/>
    <property type="match status" value="1"/>
</dbReference>
<evidence type="ECO:0000313" key="5">
    <source>
        <dbReference type="EMBL" id="TRZ17086.1"/>
    </source>
</evidence>
<proteinExistence type="predicted"/>
<dbReference type="Gene3D" id="1.10.565.10">
    <property type="entry name" value="Retinoid X Receptor"/>
    <property type="match status" value="1"/>
</dbReference>
<keyword evidence="6" id="KW-1185">Reference proteome</keyword>
<reference evidence="5" key="1">
    <citation type="submission" date="2019-04" db="EMBL/GenBank/DDBJ databases">
        <title>Genome assembly of Zosterops borbonicus 15179.</title>
        <authorList>
            <person name="Leroy T."/>
            <person name="Anselmetti Y."/>
            <person name="Tilak M.-K."/>
            <person name="Nabholz B."/>
        </authorList>
    </citation>
    <scope>NUCLEOTIDE SEQUENCE</scope>
    <source>
        <strain evidence="5">HGM_15179</strain>
        <tissue evidence="5">Muscle</tissue>
    </source>
</reference>
<evidence type="ECO:0000256" key="1">
    <source>
        <dbReference type="ARBA" id="ARBA00023015"/>
    </source>
</evidence>
<evidence type="ECO:0000256" key="4">
    <source>
        <dbReference type="SAM" id="Coils"/>
    </source>
</evidence>
<sequence>MTTSGLSGTIIIEIGLFWEPHCLNSIIPGEAAGECGPAGGGNVTEGMGGITEEFITALFYFYRTMGELKVTETEYALLVATTVFFSEDRSMLSDTLQGGRRVEELVQWHRKAARSGQAGQSHRKNTAAMAGIAELMEMPQSESKAVDGQTAHEGRNGIFLPSFLQDKVGCEPPEAEETVGSVQAWAANMEKTKQRVQNEVEELTVDLRRPEIQECTQPDHQDLRPEEIKDLINQLRKGGKNIQEVRLEMEKDELQVALEEAESSLEVSMLQM</sequence>
<name>A0A8K1LKK1_9PASS</name>
<evidence type="ECO:0000313" key="6">
    <source>
        <dbReference type="Proteomes" id="UP000796761"/>
    </source>
</evidence>
<keyword evidence="1" id="KW-0805">Transcription regulation</keyword>
<evidence type="ECO:0000256" key="2">
    <source>
        <dbReference type="ARBA" id="ARBA00023163"/>
    </source>
</evidence>
<keyword evidence="4" id="KW-0175">Coiled coil</keyword>
<dbReference type="Proteomes" id="UP000796761">
    <property type="component" value="Unassembled WGS sequence"/>
</dbReference>
<dbReference type="AlphaFoldDB" id="A0A8K1LKK1"/>
<dbReference type="EMBL" id="SWJQ01000285">
    <property type="protein sequence ID" value="TRZ17086.1"/>
    <property type="molecule type" value="Genomic_DNA"/>
</dbReference>
<evidence type="ECO:0000256" key="3">
    <source>
        <dbReference type="ARBA" id="ARBA00023170"/>
    </source>
</evidence>
<gene>
    <name evidence="5" type="ORF">HGM15179_009985</name>
</gene>
<evidence type="ECO:0008006" key="7">
    <source>
        <dbReference type="Google" id="ProtNLM"/>
    </source>
</evidence>
<accession>A0A8K1LKK1</accession>
<keyword evidence="3" id="KW-0675">Receptor</keyword>
<dbReference type="InterPro" id="IPR035500">
    <property type="entry name" value="NHR-like_dom_sf"/>
</dbReference>
<keyword evidence="2" id="KW-0804">Transcription</keyword>
<dbReference type="OrthoDB" id="5837785at2759"/>